<evidence type="ECO:0000313" key="2">
    <source>
        <dbReference type="EMBL" id="DBA03898.1"/>
    </source>
</evidence>
<evidence type="ECO:0000256" key="1">
    <source>
        <dbReference type="SAM" id="MobiDB-lite"/>
    </source>
</evidence>
<evidence type="ECO:0000313" key="3">
    <source>
        <dbReference type="Proteomes" id="UP001146120"/>
    </source>
</evidence>
<dbReference type="EMBL" id="DAKRPA010000014">
    <property type="protein sequence ID" value="DBA03898.1"/>
    <property type="molecule type" value="Genomic_DNA"/>
</dbReference>
<comment type="caution">
    <text evidence="2">The sequence shown here is derived from an EMBL/GenBank/DDBJ whole genome shotgun (WGS) entry which is preliminary data.</text>
</comment>
<dbReference type="Proteomes" id="UP001146120">
    <property type="component" value="Unassembled WGS sequence"/>
</dbReference>
<accession>A0AAV2Z8Y9</accession>
<gene>
    <name evidence="2" type="ORF">N0F65_004588</name>
</gene>
<keyword evidence="3" id="KW-1185">Reference proteome</keyword>
<protein>
    <recommendedName>
        <fullName evidence="4">MULE transposase domain-containing protein</fullName>
    </recommendedName>
</protein>
<organism evidence="2 3">
    <name type="scientific">Lagenidium giganteum</name>
    <dbReference type="NCBI Taxonomy" id="4803"/>
    <lineage>
        <taxon>Eukaryota</taxon>
        <taxon>Sar</taxon>
        <taxon>Stramenopiles</taxon>
        <taxon>Oomycota</taxon>
        <taxon>Peronosporomycetes</taxon>
        <taxon>Pythiales</taxon>
        <taxon>Pythiaceae</taxon>
    </lineage>
</organism>
<feature type="region of interest" description="Disordered" evidence="1">
    <location>
        <begin position="213"/>
        <end position="238"/>
    </location>
</feature>
<sequence length="238" mass="27446">MVYDHGSDCYVPVFYVLCTSKTEDMYWNAIQFVDQTVDQNLDPAEVICAFEAGIINAVKVQCPQSHVVGCLFHFKHAVRRRMKELRIHEAEVNIAMIRGVLDMLTVIEPGTISTQGIRWVHHLIHRRCEAEGILHSNDKLRQFWRYFRRTWLTKTNNPLERFNLELNTEFGTPHPGIPRFVGTIERTSRKYVRASAPELEGFEVPRAVATRELEEAEASSSCDDINHDNDSDDEQEEG</sequence>
<dbReference type="AlphaFoldDB" id="A0AAV2Z8Y9"/>
<name>A0AAV2Z8Y9_9STRA</name>
<evidence type="ECO:0008006" key="4">
    <source>
        <dbReference type="Google" id="ProtNLM"/>
    </source>
</evidence>
<reference evidence="2" key="2">
    <citation type="journal article" date="2023" name="Microbiol Resour">
        <title>Decontamination and Annotation of the Draft Genome Sequence of the Oomycete Lagenidium giganteum ARSEF 373.</title>
        <authorList>
            <person name="Morgan W.R."/>
            <person name="Tartar A."/>
        </authorList>
    </citation>
    <scope>NUCLEOTIDE SEQUENCE</scope>
    <source>
        <strain evidence="2">ARSEF 373</strain>
    </source>
</reference>
<proteinExistence type="predicted"/>
<reference evidence="2" key="1">
    <citation type="submission" date="2022-11" db="EMBL/GenBank/DDBJ databases">
        <authorList>
            <person name="Morgan W.R."/>
            <person name="Tartar A."/>
        </authorList>
    </citation>
    <scope>NUCLEOTIDE SEQUENCE</scope>
    <source>
        <strain evidence="2">ARSEF 373</strain>
    </source>
</reference>